<feature type="chain" id="PRO_5017616031" description="endo-1,3(4)-beta-glucanase" evidence="6">
    <location>
        <begin position="19"/>
        <end position="329"/>
    </location>
</feature>
<evidence type="ECO:0000256" key="2">
    <source>
        <dbReference type="ARBA" id="ARBA00006865"/>
    </source>
</evidence>
<dbReference type="InterPro" id="IPR050546">
    <property type="entry name" value="Glycosyl_Hydrlase_16"/>
</dbReference>
<dbReference type="EMBL" id="PDLN01000019">
    <property type="protein sequence ID" value="RDW60124.1"/>
    <property type="molecule type" value="Genomic_DNA"/>
</dbReference>
<evidence type="ECO:0000256" key="4">
    <source>
        <dbReference type="ARBA" id="ARBA00022801"/>
    </source>
</evidence>
<protein>
    <recommendedName>
        <fullName evidence="3">endo-1,3(4)-beta-glucanase</fullName>
        <ecNumber evidence="3">3.2.1.6</ecNumber>
    </recommendedName>
</protein>
<sequence length="329" mass="34148">MHLSPLLALACAAGTASAGYTLQDNYDHTNFFSEFDFFTAADPTQGFVTYVSAAAANSSGIAGYVAATPNNVVYLGVDHTTMNPSGGRSSVRVTSSKSYTKGLFIADIAHMPSSTCGLWPAFWTVGPNWPASGEIDVIEGVNADTTDTITLHTASGCTMTNTGALSSSSLSNGDCNAGNAGTGCGFTTQNTQGYGSGFNAVGGGVYAMEWTSSAIQVFFFPRNAIPADITSGSPDPTTWATPVARFSGSGCDIDSHFMNHNIVFDTTFCGQWAGQVWSSSSCASLASSCDAYVGANPAAFSEAYWAVNSVKVYQPSNAKRGMTAMPFLA</sequence>
<comment type="caution">
    <text evidence="8">The sequence shown here is derived from an EMBL/GenBank/DDBJ whole genome shotgun (WGS) entry which is preliminary data.</text>
</comment>
<evidence type="ECO:0000256" key="3">
    <source>
        <dbReference type="ARBA" id="ARBA00012599"/>
    </source>
</evidence>
<evidence type="ECO:0000256" key="6">
    <source>
        <dbReference type="SAM" id="SignalP"/>
    </source>
</evidence>
<dbReference type="AlphaFoldDB" id="A0A3D8QFC8"/>
<name>A0A3D8QFC8_9HELO</name>
<evidence type="ECO:0000256" key="5">
    <source>
        <dbReference type="ARBA" id="ARBA00023295"/>
    </source>
</evidence>
<dbReference type="PANTHER" id="PTHR10963">
    <property type="entry name" value="GLYCOSYL HYDROLASE-RELATED"/>
    <property type="match status" value="1"/>
</dbReference>
<dbReference type="CDD" id="cd02181">
    <property type="entry name" value="GH16_fungal_Lam16A_glucanase"/>
    <property type="match status" value="1"/>
</dbReference>
<proteinExistence type="inferred from homology"/>
<dbReference type="Proteomes" id="UP000256328">
    <property type="component" value="Unassembled WGS sequence"/>
</dbReference>
<comment type="catalytic activity">
    <reaction evidence="1">
        <text>Endohydrolysis of (1-&gt;3)- or (1-&gt;4)-linkages in beta-D-glucans when the glucose residue whose reducing group is involved in the linkage to be hydrolyzed is itself substituted at C-3.</text>
        <dbReference type="EC" id="3.2.1.6"/>
    </reaction>
</comment>
<dbReference type="PROSITE" id="PS51762">
    <property type="entry name" value="GH16_2"/>
    <property type="match status" value="1"/>
</dbReference>
<dbReference type="Gene3D" id="2.60.120.200">
    <property type="match status" value="1"/>
</dbReference>
<feature type="signal peptide" evidence="6">
    <location>
        <begin position="1"/>
        <end position="18"/>
    </location>
</feature>
<evidence type="ECO:0000313" key="8">
    <source>
        <dbReference type="EMBL" id="RDW60124.1"/>
    </source>
</evidence>
<accession>A0A3D8QFC8</accession>
<gene>
    <name evidence="8" type="ORF">BP5796_11730</name>
</gene>
<dbReference type="EC" id="3.2.1.6" evidence="3"/>
<dbReference type="Pfam" id="PF26113">
    <property type="entry name" value="GH16_XgeA"/>
    <property type="match status" value="1"/>
</dbReference>
<dbReference type="InterPro" id="IPR013320">
    <property type="entry name" value="ConA-like_dom_sf"/>
</dbReference>
<keyword evidence="4" id="KW-0378">Hydrolase</keyword>
<evidence type="ECO:0000259" key="7">
    <source>
        <dbReference type="PROSITE" id="PS51762"/>
    </source>
</evidence>
<dbReference type="GO" id="GO:0052861">
    <property type="term" value="F:endo-1,3(4)-beta-glucanase activity"/>
    <property type="evidence" value="ECO:0007669"/>
    <property type="project" value="UniProtKB-EC"/>
</dbReference>
<keyword evidence="9" id="KW-1185">Reference proteome</keyword>
<dbReference type="InterPro" id="IPR000757">
    <property type="entry name" value="Beta-glucanase-like"/>
</dbReference>
<keyword evidence="5" id="KW-0326">Glycosidase</keyword>
<reference evidence="8 9" key="1">
    <citation type="journal article" date="2018" name="IMA Fungus">
        <title>IMA Genome-F 9: Draft genome sequence of Annulohypoxylon stygium, Aspergillus mulundensis, Berkeleyomyces basicola (syn. Thielaviopsis basicola), Ceratocystis smalleyi, two Cercospora beticola strains, Coleophoma cylindrospora, Fusarium fracticaudum, Phialophora cf. hyalina, and Morchella septimelata.</title>
        <authorList>
            <person name="Wingfield B.D."/>
            <person name="Bills G.F."/>
            <person name="Dong Y."/>
            <person name="Huang W."/>
            <person name="Nel W.J."/>
            <person name="Swalarsk-Parry B.S."/>
            <person name="Vaghefi N."/>
            <person name="Wilken P.M."/>
            <person name="An Z."/>
            <person name="de Beer Z.W."/>
            <person name="De Vos L."/>
            <person name="Chen L."/>
            <person name="Duong T.A."/>
            <person name="Gao Y."/>
            <person name="Hammerbacher A."/>
            <person name="Kikkert J.R."/>
            <person name="Li Y."/>
            <person name="Li H."/>
            <person name="Li K."/>
            <person name="Li Q."/>
            <person name="Liu X."/>
            <person name="Ma X."/>
            <person name="Naidoo K."/>
            <person name="Pethybridge S.J."/>
            <person name="Sun J."/>
            <person name="Steenkamp E.T."/>
            <person name="van der Nest M.A."/>
            <person name="van Wyk S."/>
            <person name="Wingfield M.J."/>
            <person name="Xiong C."/>
            <person name="Yue Q."/>
            <person name="Zhang X."/>
        </authorList>
    </citation>
    <scope>NUCLEOTIDE SEQUENCE [LARGE SCALE GENOMIC DNA]</scope>
    <source>
        <strain evidence="8 9">BP5796</strain>
    </source>
</reference>
<dbReference type="OrthoDB" id="192832at2759"/>
<feature type="domain" description="GH16" evidence="7">
    <location>
        <begin position="15"/>
        <end position="318"/>
    </location>
</feature>
<comment type="similarity">
    <text evidence="2">Belongs to the glycosyl hydrolase 16 family.</text>
</comment>
<dbReference type="GO" id="GO:0009251">
    <property type="term" value="P:glucan catabolic process"/>
    <property type="evidence" value="ECO:0007669"/>
    <property type="project" value="TreeGrafter"/>
</dbReference>
<keyword evidence="6" id="KW-0732">Signal</keyword>
<evidence type="ECO:0000256" key="1">
    <source>
        <dbReference type="ARBA" id="ARBA00000124"/>
    </source>
</evidence>
<organism evidence="8 9">
    <name type="scientific">Coleophoma crateriformis</name>
    <dbReference type="NCBI Taxonomy" id="565419"/>
    <lineage>
        <taxon>Eukaryota</taxon>
        <taxon>Fungi</taxon>
        <taxon>Dikarya</taxon>
        <taxon>Ascomycota</taxon>
        <taxon>Pezizomycotina</taxon>
        <taxon>Leotiomycetes</taxon>
        <taxon>Helotiales</taxon>
        <taxon>Dermateaceae</taxon>
        <taxon>Coleophoma</taxon>
    </lineage>
</organism>
<dbReference type="FunFam" id="2.60.120.200:FF:000114">
    <property type="entry name" value="Probable endo-1,3(4)-beta-glucanase NFIA_089530"/>
    <property type="match status" value="1"/>
</dbReference>
<dbReference type="PANTHER" id="PTHR10963:SF24">
    <property type="entry name" value="GLYCOSIDASE C21B10.07-RELATED"/>
    <property type="match status" value="1"/>
</dbReference>
<dbReference type="SUPFAM" id="SSF49899">
    <property type="entry name" value="Concanavalin A-like lectins/glucanases"/>
    <property type="match status" value="1"/>
</dbReference>
<evidence type="ECO:0000313" key="9">
    <source>
        <dbReference type="Proteomes" id="UP000256328"/>
    </source>
</evidence>